<dbReference type="PROSITE" id="PS50263">
    <property type="entry name" value="CN_HYDROLASE"/>
    <property type="match status" value="1"/>
</dbReference>
<dbReference type="AlphaFoldDB" id="A0A1F7W9E8"/>
<gene>
    <name evidence="3" type="ORF">A2304_01225</name>
</gene>
<feature type="domain" description="CN hydrolase" evidence="2">
    <location>
        <begin position="4"/>
        <end position="254"/>
    </location>
</feature>
<dbReference type="Proteomes" id="UP000176501">
    <property type="component" value="Unassembled WGS sequence"/>
</dbReference>
<dbReference type="Pfam" id="PF00795">
    <property type="entry name" value="CN_hydrolase"/>
    <property type="match status" value="1"/>
</dbReference>
<dbReference type="PANTHER" id="PTHR43674">
    <property type="entry name" value="NITRILASE C965.09-RELATED"/>
    <property type="match status" value="1"/>
</dbReference>
<sequence>MNNVRIAVVQFHITHLDSQINFQRIEAFIRKAKEEQAAVIVFPEDCITGSIFGDLTRLDTTHAVRNAFQTLAIKYAIDIVTGSCMEGTPEGNFNTSYYIDAKGIVLSTYRKNHLYPSEHRFLQPGTEVPVFETAYGRAGIVICWDMLFPEIFQRMKHQGVQIIYCPSYWYKEIAESMAEHNLCSEEQQVDALCIVRALETNAILVYCNAAGTALFPNGTKDTLIGHSQIIMPVLDIVNKLSYNQEGMFVQDIDLQLLEESAKIYHQ</sequence>
<dbReference type="SUPFAM" id="SSF56317">
    <property type="entry name" value="Carbon-nitrogen hydrolase"/>
    <property type="match status" value="1"/>
</dbReference>
<name>A0A1F7W9E8_9BACT</name>
<dbReference type="CDD" id="cd07197">
    <property type="entry name" value="nitrilase"/>
    <property type="match status" value="1"/>
</dbReference>
<proteinExistence type="predicted"/>
<protein>
    <recommendedName>
        <fullName evidence="2">CN hydrolase domain-containing protein</fullName>
    </recommendedName>
</protein>
<dbReference type="GO" id="GO:0016811">
    <property type="term" value="F:hydrolase activity, acting on carbon-nitrogen (but not peptide) bonds, in linear amides"/>
    <property type="evidence" value="ECO:0007669"/>
    <property type="project" value="TreeGrafter"/>
</dbReference>
<dbReference type="Gene3D" id="3.60.110.10">
    <property type="entry name" value="Carbon-nitrogen hydrolase"/>
    <property type="match status" value="1"/>
</dbReference>
<keyword evidence="1" id="KW-0378">Hydrolase</keyword>
<dbReference type="InterPro" id="IPR036526">
    <property type="entry name" value="C-N_Hydrolase_sf"/>
</dbReference>
<evidence type="ECO:0000259" key="2">
    <source>
        <dbReference type="PROSITE" id="PS50263"/>
    </source>
</evidence>
<reference evidence="3 4" key="1">
    <citation type="journal article" date="2016" name="Nat. Commun.">
        <title>Thousands of microbial genomes shed light on interconnected biogeochemical processes in an aquifer system.</title>
        <authorList>
            <person name="Anantharaman K."/>
            <person name="Brown C.T."/>
            <person name="Hug L.A."/>
            <person name="Sharon I."/>
            <person name="Castelle C.J."/>
            <person name="Probst A.J."/>
            <person name="Thomas B.C."/>
            <person name="Singh A."/>
            <person name="Wilkins M.J."/>
            <person name="Karaoz U."/>
            <person name="Brodie E.L."/>
            <person name="Williams K.H."/>
            <person name="Hubbard S.S."/>
            <person name="Banfield J.F."/>
        </authorList>
    </citation>
    <scope>NUCLEOTIDE SEQUENCE [LARGE SCALE GENOMIC DNA]</scope>
</reference>
<dbReference type="EMBL" id="MGFE01000005">
    <property type="protein sequence ID" value="OGL99399.1"/>
    <property type="molecule type" value="Genomic_DNA"/>
</dbReference>
<dbReference type="InterPro" id="IPR050345">
    <property type="entry name" value="Aliph_Amidase/BUP"/>
</dbReference>
<organism evidence="3 4">
    <name type="scientific">Candidatus Uhrbacteria bacterium RIFOXYB2_FULL_57_15</name>
    <dbReference type="NCBI Taxonomy" id="1802422"/>
    <lineage>
        <taxon>Bacteria</taxon>
        <taxon>Candidatus Uhriibacteriota</taxon>
    </lineage>
</organism>
<dbReference type="InterPro" id="IPR003010">
    <property type="entry name" value="C-N_Hydrolase"/>
</dbReference>
<dbReference type="PANTHER" id="PTHR43674:SF16">
    <property type="entry name" value="CARBON-NITROGEN FAMILY, PUTATIVE (AFU_ORTHOLOGUE AFUA_5G02350)-RELATED"/>
    <property type="match status" value="1"/>
</dbReference>
<accession>A0A1F7W9E8</accession>
<comment type="caution">
    <text evidence="3">The sequence shown here is derived from an EMBL/GenBank/DDBJ whole genome shotgun (WGS) entry which is preliminary data.</text>
</comment>
<evidence type="ECO:0000313" key="4">
    <source>
        <dbReference type="Proteomes" id="UP000176501"/>
    </source>
</evidence>
<evidence type="ECO:0000256" key="1">
    <source>
        <dbReference type="ARBA" id="ARBA00022801"/>
    </source>
</evidence>
<evidence type="ECO:0000313" key="3">
    <source>
        <dbReference type="EMBL" id="OGL99399.1"/>
    </source>
</evidence>